<name>A0ABV5B816_9BACL</name>
<organism evidence="1 2">
    <name type="scientific">Paenibacillus terreus</name>
    <dbReference type="NCBI Taxonomy" id="1387834"/>
    <lineage>
        <taxon>Bacteria</taxon>
        <taxon>Bacillati</taxon>
        <taxon>Bacillota</taxon>
        <taxon>Bacilli</taxon>
        <taxon>Bacillales</taxon>
        <taxon>Paenibacillaceae</taxon>
        <taxon>Paenibacillus</taxon>
    </lineage>
</organism>
<evidence type="ECO:0000313" key="2">
    <source>
        <dbReference type="Proteomes" id="UP001580407"/>
    </source>
</evidence>
<sequence length="67" mass="7650">MDKFKRGYVAWGTIPEVIHTTETPRPGFFLTGKHLYIALHDYDFPDIRPESVLVVPNNSTFAEPKST</sequence>
<evidence type="ECO:0000313" key="1">
    <source>
        <dbReference type="EMBL" id="MFB5681700.1"/>
    </source>
</evidence>
<accession>A0ABV5B816</accession>
<dbReference type="Proteomes" id="UP001580407">
    <property type="component" value="Unassembled WGS sequence"/>
</dbReference>
<reference evidence="1 2" key="1">
    <citation type="submission" date="2024-09" db="EMBL/GenBank/DDBJ databases">
        <authorList>
            <person name="Ruan L."/>
        </authorList>
    </citation>
    <scope>NUCLEOTIDE SEQUENCE [LARGE SCALE GENOMIC DNA]</scope>
    <source>
        <strain evidence="1 2">D33</strain>
    </source>
</reference>
<comment type="caution">
    <text evidence="1">The sequence shown here is derived from an EMBL/GenBank/DDBJ whole genome shotgun (WGS) entry which is preliminary data.</text>
</comment>
<proteinExistence type="predicted"/>
<dbReference type="EMBL" id="JBHILM010000012">
    <property type="protein sequence ID" value="MFB5681700.1"/>
    <property type="molecule type" value="Genomic_DNA"/>
</dbReference>
<protein>
    <submittedName>
        <fullName evidence="1">Uncharacterized protein</fullName>
    </submittedName>
</protein>
<keyword evidence="2" id="KW-1185">Reference proteome</keyword>
<gene>
    <name evidence="1" type="ORF">ACE3NQ_12320</name>
</gene>
<dbReference type="RefSeq" id="WP_375525481.1">
    <property type="nucleotide sequence ID" value="NZ_JBHILM010000012.1"/>
</dbReference>